<dbReference type="Proteomes" id="UP000640786">
    <property type="component" value="Unassembled WGS sequence"/>
</dbReference>
<protein>
    <submittedName>
        <fullName evidence="1">Uncharacterized protein</fullName>
    </submittedName>
</protein>
<accession>A0ABR8RC75</accession>
<gene>
    <name evidence="1" type="ORF">H9650_14795</name>
</gene>
<organism evidence="1 2">
    <name type="scientific">Psychrobacillus faecigallinarum</name>
    <dbReference type="NCBI Taxonomy" id="2762235"/>
    <lineage>
        <taxon>Bacteria</taxon>
        <taxon>Bacillati</taxon>
        <taxon>Bacillota</taxon>
        <taxon>Bacilli</taxon>
        <taxon>Bacillales</taxon>
        <taxon>Bacillaceae</taxon>
        <taxon>Psychrobacillus</taxon>
    </lineage>
</organism>
<reference evidence="1 2" key="1">
    <citation type="submission" date="2020-08" db="EMBL/GenBank/DDBJ databases">
        <title>A Genomic Blueprint of the Chicken Gut Microbiome.</title>
        <authorList>
            <person name="Gilroy R."/>
            <person name="Ravi A."/>
            <person name="Getino M."/>
            <person name="Pursley I."/>
            <person name="Horton D.L."/>
            <person name="Alikhan N.-F."/>
            <person name="Baker D."/>
            <person name="Gharbi K."/>
            <person name="Hall N."/>
            <person name="Watson M."/>
            <person name="Adriaenssens E.M."/>
            <person name="Foster-Nyarko E."/>
            <person name="Jarju S."/>
            <person name="Secka A."/>
            <person name="Antonio M."/>
            <person name="Oren A."/>
            <person name="Chaudhuri R."/>
            <person name="La Ragione R.M."/>
            <person name="Hildebrand F."/>
            <person name="Pallen M.J."/>
        </authorList>
    </citation>
    <scope>NUCLEOTIDE SEQUENCE [LARGE SCALE GENOMIC DNA]</scope>
    <source>
        <strain evidence="1 2">Sa2BUA9</strain>
    </source>
</reference>
<evidence type="ECO:0000313" key="1">
    <source>
        <dbReference type="EMBL" id="MBD7945392.1"/>
    </source>
</evidence>
<evidence type="ECO:0000313" key="2">
    <source>
        <dbReference type="Proteomes" id="UP000640786"/>
    </source>
</evidence>
<dbReference type="EMBL" id="JACSQO010000008">
    <property type="protein sequence ID" value="MBD7945392.1"/>
    <property type="molecule type" value="Genomic_DNA"/>
</dbReference>
<proteinExistence type="predicted"/>
<keyword evidence="2" id="KW-1185">Reference proteome</keyword>
<name>A0ABR8RC75_9BACI</name>
<comment type="caution">
    <text evidence="1">The sequence shown here is derived from an EMBL/GenBank/DDBJ whole genome shotgun (WGS) entry which is preliminary data.</text>
</comment>
<sequence length="119" mass="13604">MERLTVKEQTLLAYYVCNFLEKGSEISLAKVLKDGLGDRLSVVQEELTKKGLLSKEDKMITNEGILYIDNTLHIQSYATERNKLAYVKDSLQINEIELSEPALKQYIHENIGIEHPSIH</sequence>
<dbReference type="RefSeq" id="WP_154312128.1">
    <property type="nucleotide sequence ID" value="NZ_JACSQO010000008.1"/>
</dbReference>